<evidence type="ECO:0000256" key="1">
    <source>
        <dbReference type="SAM" id="Phobius"/>
    </source>
</evidence>
<gene>
    <name evidence="2" type="ORF">PY04390</name>
</gene>
<dbReference type="EMBL" id="AABL01001330">
    <property type="protein sequence ID" value="EAA16247.1"/>
    <property type="molecule type" value="Genomic_DNA"/>
</dbReference>
<sequence>MKFYKFRYTLFYFLYELEHDFSRIYACMEKETIHFKKLKKDNHKNGKTNCDNIIYQSHSGIDYDEDYEKKKKKNSINNIDKIKEKKKKKGVSFLHTKKKMNFFSFESYLGLYFSILFLEECFFLVSIMNLYDDSIHMLSLYLKNRKSSKIKLLTYINFIKNEFKKRHDTNMFSNIHYYFFDNIYTNSIKENINKYYNKIIKNNNNNDVKNRDCRYYIFRINLLLNRLYISSGNYEKQVRYLNDLYIFNKKKKNEYRILKYYNDIVLTGNFSQNFLVSVSRSKYKNILIIFRLFLVRSIHFDKTNPFLIYLIANVCNISSMVIHAIHEFTRAYTFLLNSRRENNRILNKENIDNVPIKNKMEKINIKNLNEGVTRELCDSAFDQSNDSEIEMDEKTETEVEKYLYMKNKLENKFEGISDNINFLFSLMASYFNYSGAYKVENRESVIMTSFCILNEYILKRYEQKIKNKKKKYIKYSQFYKIYKYIYLAEILYNLGRALHYLSYFNECIKLYLNVIKLIKKADKEIKKLLKFNEKFIYDYVINMKKCMCYTCLNYPFIYQKTDLIKIVNYYRNLNTKYSNFYLLFFDKKHLLFSASYNLSVIFRKLGRFEQAKYFLRYIVWD</sequence>
<feature type="transmembrane region" description="Helical" evidence="1">
    <location>
        <begin position="108"/>
        <end position="131"/>
    </location>
</feature>
<keyword evidence="3" id="KW-1185">Reference proteome</keyword>
<organism evidence="2 3">
    <name type="scientific">Plasmodium yoelii yoelii</name>
    <dbReference type="NCBI Taxonomy" id="73239"/>
    <lineage>
        <taxon>Eukaryota</taxon>
        <taxon>Sar</taxon>
        <taxon>Alveolata</taxon>
        <taxon>Apicomplexa</taxon>
        <taxon>Aconoidasida</taxon>
        <taxon>Haemosporida</taxon>
        <taxon>Plasmodiidae</taxon>
        <taxon>Plasmodium</taxon>
        <taxon>Plasmodium (Vinckeia)</taxon>
    </lineage>
</organism>
<keyword evidence="1" id="KW-0472">Membrane</keyword>
<evidence type="ECO:0000313" key="3">
    <source>
        <dbReference type="Proteomes" id="UP000008553"/>
    </source>
</evidence>
<dbReference type="SUPFAM" id="SSF48452">
    <property type="entry name" value="TPR-like"/>
    <property type="match status" value="1"/>
</dbReference>
<protein>
    <submittedName>
        <fullName evidence="2">Uncharacterized protein</fullName>
    </submittedName>
</protein>
<accession>Q7RGF7</accession>
<dbReference type="PANTHER" id="PTHR23082">
    <property type="entry name" value="TRANSCRIPTION INITIATION FACTOR IIIC TFIIIC , POLYPEPTIDE 3-RELATED"/>
    <property type="match status" value="1"/>
</dbReference>
<evidence type="ECO:0000313" key="2">
    <source>
        <dbReference type="EMBL" id="EAA16247.1"/>
    </source>
</evidence>
<reference evidence="2 3" key="1">
    <citation type="journal article" date="2002" name="Nature">
        <title>Genome sequence and comparative analysis of the model rodent malaria parasite Plasmodium yoelii yoelii.</title>
        <authorList>
            <person name="Carlton J.M."/>
            <person name="Angiuoli S.V."/>
            <person name="Suh B.B."/>
            <person name="Kooij T.W."/>
            <person name="Pertea M."/>
            <person name="Silva J.C."/>
            <person name="Ermolaeva M.D."/>
            <person name="Allen J.E."/>
            <person name="Selengut J.D."/>
            <person name="Koo H.L."/>
            <person name="Peterson J.D."/>
            <person name="Pop M."/>
            <person name="Kosack D.S."/>
            <person name="Shumway M.F."/>
            <person name="Bidwell S.L."/>
            <person name="Shallom S.J."/>
            <person name="van Aken S.E."/>
            <person name="Riedmuller S.B."/>
            <person name="Feldblyum T.V."/>
            <person name="Cho J.K."/>
            <person name="Quackenbush J."/>
            <person name="Sedegah M."/>
            <person name="Shoaibi A."/>
            <person name="Cummings L.M."/>
            <person name="Florens L."/>
            <person name="Yates J.R."/>
            <person name="Raine J.D."/>
            <person name="Sinden R.E."/>
            <person name="Harris M.A."/>
            <person name="Cunningham D.A."/>
            <person name="Preiser P.R."/>
            <person name="Bergman L.W."/>
            <person name="Vaidya A.B."/>
            <person name="van Lin L.H."/>
            <person name="Janse C.J."/>
            <person name="Waters A.P."/>
            <person name="Smith H.O."/>
            <person name="White O.R."/>
            <person name="Salzberg S.L."/>
            <person name="Venter J.C."/>
            <person name="Fraser C.M."/>
            <person name="Hoffman S.L."/>
            <person name="Gardner M.J."/>
            <person name="Carucci D.J."/>
        </authorList>
    </citation>
    <scope>NUCLEOTIDE SEQUENCE [LARGE SCALE GENOMIC DNA]</scope>
    <source>
        <strain evidence="2 3">17XNL</strain>
    </source>
</reference>
<dbReference type="InParanoid" id="Q7RGF7"/>
<dbReference type="InterPro" id="IPR011990">
    <property type="entry name" value="TPR-like_helical_dom_sf"/>
</dbReference>
<keyword evidence="1" id="KW-0812">Transmembrane</keyword>
<comment type="caution">
    <text evidence="2">The sequence shown here is derived from an EMBL/GenBank/DDBJ whole genome shotgun (WGS) entry which is preliminary data.</text>
</comment>
<dbReference type="InterPro" id="IPR039340">
    <property type="entry name" value="Tfc4/TFIIIC-102/Sfc4"/>
</dbReference>
<name>Q7RGF7_PLAYO</name>
<dbReference type="GO" id="GO:0006383">
    <property type="term" value="P:transcription by RNA polymerase III"/>
    <property type="evidence" value="ECO:0007669"/>
    <property type="project" value="InterPro"/>
</dbReference>
<dbReference type="PANTHER" id="PTHR23082:SF0">
    <property type="entry name" value="GENERAL TRANSCRIPTION FACTOR 3C POLYPEPTIDE 3"/>
    <property type="match status" value="1"/>
</dbReference>
<keyword evidence="1" id="KW-1133">Transmembrane helix</keyword>
<proteinExistence type="predicted"/>
<dbReference type="PaxDb" id="73239-Q7RGF7"/>
<dbReference type="STRING" id="73239.Q7RGF7"/>
<dbReference type="GO" id="GO:0000127">
    <property type="term" value="C:transcription factor TFIIIC complex"/>
    <property type="evidence" value="ECO:0007669"/>
    <property type="project" value="TreeGrafter"/>
</dbReference>
<dbReference type="AlphaFoldDB" id="Q7RGF7"/>
<dbReference type="Proteomes" id="UP000008553">
    <property type="component" value="Unassembled WGS sequence"/>
</dbReference>